<accession>A0A395I0F8</accession>
<dbReference type="Proteomes" id="UP000248961">
    <property type="component" value="Unassembled WGS sequence"/>
</dbReference>
<dbReference type="GeneID" id="37195966"/>
<dbReference type="GO" id="GO:0019239">
    <property type="term" value="F:deaminase activity"/>
    <property type="evidence" value="ECO:0007669"/>
    <property type="project" value="TreeGrafter"/>
</dbReference>
<dbReference type="InterPro" id="IPR006175">
    <property type="entry name" value="YjgF/YER057c/UK114"/>
</dbReference>
<proteinExistence type="inferred from homology"/>
<dbReference type="SUPFAM" id="SSF55298">
    <property type="entry name" value="YjgF-like"/>
    <property type="match status" value="1"/>
</dbReference>
<dbReference type="AlphaFoldDB" id="A0A395I0F8"/>
<reference evidence="2 3" key="1">
    <citation type="submission" date="2018-02" db="EMBL/GenBank/DDBJ databases">
        <title>The genomes of Aspergillus section Nigri reveals drivers in fungal speciation.</title>
        <authorList>
            <consortium name="DOE Joint Genome Institute"/>
            <person name="Vesth T.C."/>
            <person name="Nybo J."/>
            <person name="Theobald S."/>
            <person name="Brandl J."/>
            <person name="Frisvad J.C."/>
            <person name="Nielsen K.F."/>
            <person name="Lyhne E.K."/>
            <person name="Kogle M.E."/>
            <person name="Kuo A."/>
            <person name="Riley R."/>
            <person name="Clum A."/>
            <person name="Nolan M."/>
            <person name="Lipzen A."/>
            <person name="Salamov A."/>
            <person name="Henrissat B."/>
            <person name="Wiebenga A."/>
            <person name="De vries R.P."/>
            <person name="Grigoriev I.V."/>
            <person name="Mortensen U.H."/>
            <person name="Andersen M.R."/>
            <person name="Baker S.E."/>
        </authorList>
    </citation>
    <scope>NUCLEOTIDE SEQUENCE [LARGE SCALE GENOMIC DNA]</scope>
    <source>
        <strain evidence="2 3">CBS 101889</strain>
    </source>
</reference>
<dbReference type="CDD" id="cd00448">
    <property type="entry name" value="YjgF_YER057c_UK114_family"/>
    <property type="match status" value="1"/>
</dbReference>
<sequence length="128" mass="13742">RRPEPPPFLSQAVVAKNIIYCSGQVGVNPTTGELVKGSVQERTKQILQNLCAVLEAGGSSLEDLTKVNIFSKDMEDFGAVIEVYLGFFTGPVKPARTCVAVKTLPTEAYVEIECSAVVRADGKKVAKL</sequence>
<evidence type="ECO:0000313" key="3">
    <source>
        <dbReference type="Proteomes" id="UP000248961"/>
    </source>
</evidence>
<gene>
    <name evidence="2" type="ORF">BO97DRAFT_342530</name>
</gene>
<dbReference type="STRING" id="1450537.A0A395I0F8"/>
<dbReference type="GO" id="GO:0005829">
    <property type="term" value="C:cytosol"/>
    <property type="evidence" value="ECO:0007669"/>
    <property type="project" value="TreeGrafter"/>
</dbReference>
<evidence type="ECO:0000313" key="2">
    <source>
        <dbReference type="EMBL" id="RAL13682.1"/>
    </source>
</evidence>
<dbReference type="PANTHER" id="PTHR11803:SF42">
    <property type="entry name" value="MMF1"/>
    <property type="match status" value="1"/>
</dbReference>
<name>A0A395I0F8_ASPHC</name>
<feature type="non-terminal residue" evidence="2">
    <location>
        <position position="1"/>
    </location>
</feature>
<dbReference type="NCBIfam" id="TIGR00004">
    <property type="entry name" value="Rid family detoxifying hydrolase"/>
    <property type="match status" value="1"/>
</dbReference>
<comment type="similarity">
    <text evidence="1">Belongs to the RutC family.</text>
</comment>
<organism evidence="2 3">
    <name type="scientific">Aspergillus homomorphus (strain CBS 101889)</name>
    <dbReference type="NCBI Taxonomy" id="1450537"/>
    <lineage>
        <taxon>Eukaryota</taxon>
        <taxon>Fungi</taxon>
        <taxon>Dikarya</taxon>
        <taxon>Ascomycota</taxon>
        <taxon>Pezizomycotina</taxon>
        <taxon>Eurotiomycetes</taxon>
        <taxon>Eurotiomycetidae</taxon>
        <taxon>Eurotiales</taxon>
        <taxon>Aspergillaceae</taxon>
        <taxon>Aspergillus</taxon>
        <taxon>Aspergillus subgen. Circumdati</taxon>
    </lineage>
</organism>
<dbReference type="VEuPathDB" id="FungiDB:BO97DRAFT_342530"/>
<protein>
    <submittedName>
        <fullName evidence="2">Endoribonuclease L-PSP</fullName>
    </submittedName>
</protein>
<keyword evidence="3" id="KW-1185">Reference proteome</keyword>
<dbReference type="Pfam" id="PF01042">
    <property type="entry name" value="Ribonuc_L-PSP"/>
    <property type="match status" value="1"/>
</dbReference>
<dbReference type="Gene3D" id="3.30.1330.40">
    <property type="entry name" value="RutC-like"/>
    <property type="match status" value="1"/>
</dbReference>
<evidence type="ECO:0000256" key="1">
    <source>
        <dbReference type="ARBA" id="ARBA00010552"/>
    </source>
</evidence>
<dbReference type="EMBL" id="KZ824278">
    <property type="protein sequence ID" value="RAL13682.1"/>
    <property type="molecule type" value="Genomic_DNA"/>
</dbReference>
<dbReference type="InterPro" id="IPR035959">
    <property type="entry name" value="RutC-like_sf"/>
</dbReference>
<dbReference type="OrthoDB" id="309640at2759"/>
<dbReference type="PANTHER" id="PTHR11803">
    <property type="entry name" value="2-IMINOBUTANOATE/2-IMINOPROPANOATE DEAMINASE RIDA"/>
    <property type="match status" value="1"/>
</dbReference>
<dbReference type="RefSeq" id="XP_025552836.1">
    <property type="nucleotide sequence ID" value="XM_025691677.1"/>
</dbReference>
<dbReference type="GO" id="GO:0005739">
    <property type="term" value="C:mitochondrion"/>
    <property type="evidence" value="ECO:0007669"/>
    <property type="project" value="TreeGrafter"/>
</dbReference>
<dbReference type="FunFam" id="3.30.1330.40:FF:000001">
    <property type="entry name" value="L-PSP family endoribonuclease"/>
    <property type="match status" value="1"/>
</dbReference>
<dbReference type="InterPro" id="IPR006056">
    <property type="entry name" value="RidA"/>
</dbReference>